<comment type="caution">
    <text evidence="3">The sequence shown here is derived from an EMBL/GenBank/DDBJ whole genome shotgun (WGS) entry which is preliminary data.</text>
</comment>
<dbReference type="InterPro" id="IPR001995">
    <property type="entry name" value="Peptidase_A2_cat"/>
</dbReference>
<dbReference type="InterPro" id="IPR021109">
    <property type="entry name" value="Peptidase_aspartic_dom_sf"/>
</dbReference>
<dbReference type="Proteomes" id="UP001057375">
    <property type="component" value="Unassembled WGS sequence"/>
</dbReference>
<evidence type="ECO:0000313" key="3">
    <source>
        <dbReference type="EMBL" id="GKT34087.1"/>
    </source>
</evidence>
<dbReference type="PROSITE" id="PS50175">
    <property type="entry name" value="ASP_PROT_RETROV"/>
    <property type="match status" value="1"/>
</dbReference>
<keyword evidence="1" id="KW-0378">Hydrolase</keyword>
<name>A0ABQ5KNJ1_9EUKA</name>
<evidence type="ECO:0000259" key="2">
    <source>
        <dbReference type="PROSITE" id="PS50175"/>
    </source>
</evidence>
<feature type="domain" description="Peptidase A2" evidence="2">
    <location>
        <begin position="63"/>
        <end position="78"/>
    </location>
</feature>
<dbReference type="SUPFAM" id="SSF50630">
    <property type="entry name" value="Acid proteases"/>
    <property type="match status" value="1"/>
</dbReference>
<feature type="non-terminal residue" evidence="3">
    <location>
        <position position="352"/>
    </location>
</feature>
<keyword evidence="4" id="KW-1185">Reference proteome</keyword>
<protein>
    <recommendedName>
        <fullName evidence="2">Peptidase A2 domain-containing protein</fullName>
    </recommendedName>
</protein>
<organism evidence="3 4">
    <name type="scientific">Aduncisulcus paluster</name>
    <dbReference type="NCBI Taxonomy" id="2918883"/>
    <lineage>
        <taxon>Eukaryota</taxon>
        <taxon>Metamonada</taxon>
        <taxon>Carpediemonas-like organisms</taxon>
        <taxon>Aduncisulcus</taxon>
    </lineage>
</organism>
<proteinExistence type="predicted"/>
<dbReference type="EMBL" id="BQXS01003354">
    <property type="protein sequence ID" value="GKT34087.1"/>
    <property type="molecule type" value="Genomic_DNA"/>
</dbReference>
<reference evidence="3" key="1">
    <citation type="submission" date="2022-03" db="EMBL/GenBank/DDBJ databases">
        <title>Draft genome sequence of Aduncisulcus paluster, a free-living microaerophilic Fornicata.</title>
        <authorList>
            <person name="Yuyama I."/>
            <person name="Kume K."/>
            <person name="Tamura T."/>
            <person name="Inagaki Y."/>
            <person name="Hashimoto T."/>
        </authorList>
    </citation>
    <scope>NUCLEOTIDE SEQUENCE</scope>
    <source>
        <strain evidence="3">NY0171</strain>
    </source>
</reference>
<evidence type="ECO:0000313" key="4">
    <source>
        <dbReference type="Proteomes" id="UP001057375"/>
    </source>
</evidence>
<sequence length="352" mass="40852">MEKMKKSKELEKLDPMKMAWSVEPDEISDSEGLKVCVIAGRNHDDSGAVNVTVHVTRQLKKTVRAVMDTGADISLISREWLRDKARIWREDLFLEKQQEAYPVKPVKPPLIFKTVSGASETAHEAILMKTVVMTCGKRAKFTPHCCLIKYYLVDVLPVDLPLLIGRHDLANLGVKLNVRSLDTKVDHDERLRSAMLRYCAIIDSMITTSNAEGRGTAYDDVFDKEGKPQEKRVYEVFWERRDTDEVIKNIKLTPYAKAEWKKRWKRLKRSHDYWMQHDVSKVGRLPPEDGEDLDEFCKVIEKTRQRDGHKKETDAKTPVVKRLQWGRMTPDYIPKKEADKEKILTFGAHWKY</sequence>
<gene>
    <name evidence="3" type="ORF">ADUPG1_002738</name>
</gene>
<evidence type="ECO:0000256" key="1">
    <source>
        <dbReference type="ARBA" id="ARBA00022801"/>
    </source>
</evidence>
<accession>A0ABQ5KNJ1</accession>